<reference evidence="3" key="1">
    <citation type="journal article" date="2019" name="Int. J. Syst. Evol. Microbiol.">
        <title>The Global Catalogue of Microorganisms (GCM) 10K type strain sequencing project: providing services to taxonomists for standard genome sequencing and annotation.</title>
        <authorList>
            <consortium name="The Broad Institute Genomics Platform"/>
            <consortium name="The Broad Institute Genome Sequencing Center for Infectious Disease"/>
            <person name="Wu L."/>
            <person name="Ma J."/>
        </authorList>
    </citation>
    <scope>NUCLEOTIDE SEQUENCE [LARGE SCALE GENOMIC DNA]</scope>
    <source>
        <strain evidence="3">JCM 11756</strain>
    </source>
</reference>
<feature type="region of interest" description="Disordered" evidence="1">
    <location>
        <begin position="1"/>
        <end position="34"/>
    </location>
</feature>
<evidence type="ECO:0000256" key="1">
    <source>
        <dbReference type="SAM" id="MobiDB-lite"/>
    </source>
</evidence>
<protein>
    <submittedName>
        <fullName evidence="2">Uncharacterized protein</fullName>
    </submittedName>
</protein>
<sequence>MRTAAFTVHAGGAVDEPEKPSQAEPAEDGAGHTHTEARCCGTCAVCILAAANQPFT</sequence>
<dbReference type="EMBL" id="BAAAIZ010000005">
    <property type="protein sequence ID" value="GAA1415149.1"/>
    <property type="molecule type" value="Genomic_DNA"/>
</dbReference>
<accession>A0ABP4J8F5</accession>
<name>A0ABP4J8F5_9ACTN</name>
<comment type="caution">
    <text evidence="2">The sequence shown here is derived from an EMBL/GenBank/DDBJ whole genome shotgun (WGS) entry which is preliminary data.</text>
</comment>
<evidence type="ECO:0000313" key="3">
    <source>
        <dbReference type="Proteomes" id="UP001500973"/>
    </source>
</evidence>
<evidence type="ECO:0000313" key="2">
    <source>
        <dbReference type="EMBL" id="GAA1415149.1"/>
    </source>
</evidence>
<organism evidence="2 3">
    <name type="scientific">Streptomyces thermospinosisporus</name>
    <dbReference type="NCBI Taxonomy" id="161482"/>
    <lineage>
        <taxon>Bacteria</taxon>
        <taxon>Bacillati</taxon>
        <taxon>Actinomycetota</taxon>
        <taxon>Actinomycetes</taxon>
        <taxon>Kitasatosporales</taxon>
        <taxon>Streptomycetaceae</taxon>
        <taxon>Streptomyces</taxon>
    </lineage>
</organism>
<dbReference type="Proteomes" id="UP001500973">
    <property type="component" value="Unassembled WGS sequence"/>
</dbReference>
<gene>
    <name evidence="2" type="ORF">GCM10009601_04230</name>
</gene>
<proteinExistence type="predicted"/>
<keyword evidence="3" id="KW-1185">Reference proteome</keyword>